<keyword evidence="3" id="KW-1185">Reference proteome</keyword>
<evidence type="ECO:0000313" key="3">
    <source>
        <dbReference type="Proteomes" id="UP001066276"/>
    </source>
</evidence>
<dbReference type="AlphaFoldDB" id="A0AAV7RT11"/>
<dbReference type="Proteomes" id="UP001066276">
    <property type="component" value="Chromosome 5"/>
</dbReference>
<feature type="compositionally biased region" description="Basic and acidic residues" evidence="1">
    <location>
        <begin position="1"/>
        <end position="15"/>
    </location>
</feature>
<sequence>MQKEDAKEPSGEQRMKAKSRAGHEQEEEEMSRLHYPQDEKADTGTENEEVPEICCEDWWNSPVEVPEPARTLESWLAFNLKELVPLCIRRCHRSLWTTVICPQI</sequence>
<proteinExistence type="predicted"/>
<name>A0AAV7RT11_PLEWA</name>
<protein>
    <submittedName>
        <fullName evidence="2">Uncharacterized protein</fullName>
    </submittedName>
</protein>
<accession>A0AAV7RT11</accession>
<feature type="compositionally biased region" description="Basic and acidic residues" evidence="1">
    <location>
        <begin position="30"/>
        <end position="43"/>
    </location>
</feature>
<feature type="region of interest" description="Disordered" evidence="1">
    <location>
        <begin position="1"/>
        <end position="47"/>
    </location>
</feature>
<reference evidence="2" key="1">
    <citation type="journal article" date="2022" name="bioRxiv">
        <title>Sequencing and chromosome-scale assembly of the giantPleurodeles waltlgenome.</title>
        <authorList>
            <person name="Brown T."/>
            <person name="Elewa A."/>
            <person name="Iarovenko S."/>
            <person name="Subramanian E."/>
            <person name="Araus A.J."/>
            <person name="Petzold A."/>
            <person name="Susuki M."/>
            <person name="Suzuki K.-i.T."/>
            <person name="Hayashi T."/>
            <person name="Toyoda A."/>
            <person name="Oliveira C."/>
            <person name="Osipova E."/>
            <person name="Leigh N.D."/>
            <person name="Simon A."/>
            <person name="Yun M.H."/>
        </authorList>
    </citation>
    <scope>NUCLEOTIDE SEQUENCE</scope>
    <source>
        <strain evidence="2">20211129_DDA</strain>
        <tissue evidence="2">Liver</tissue>
    </source>
</reference>
<comment type="caution">
    <text evidence="2">The sequence shown here is derived from an EMBL/GenBank/DDBJ whole genome shotgun (WGS) entry which is preliminary data.</text>
</comment>
<dbReference type="EMBL" id="JANPWB010000009">
    <property type="protein sequence ID" value="KAJ1154078.1"/>
    <property type="molecule type" value="Genomic_DNA"/>
</dbReference>
<evidence type="ECO:0000313" key="2">
    <source>
        <dbReference type="EMBL" id="KAJ1154078.1"/>
    </source>
</evidence>
<gene>
    <name evidence="2" type="ORF">NDU88_006835</name>
</gene>
<evidence type="ECO:0000256" key="1">
    <source>
        <dbReference type="SAM" id="MobiDB-lite"/>
    </source>
</evidence>
<organism evidence="2 3">
    <name type="scientific">Pleurodeles waltl</name>
    <name type="common">Iberian ribbed newt</name>
    <dbReference type="NCBI Taxonomy" id="8319"/>
    <lineage>
        <taxon>Eukaryota</taxon>
        <taxon>Metazoa</taxon>
        <taxon>Chordata</taxon>
        <taxon>Craniata</taxon>
        <taxon>Vertebrata</taxon>
        <taxon>Euteleostomi</taxon>
        <taxon>Amphibia</taxon>
        <taxon>Batrachia</taxon>
        <taxon>Caudata</taxon>
        <taxon>Salamandroidea</taxon>
        <taxon>Salamandridae</taxon>
        <taxon>Pleurodelinae</taxon>
        <taxon>Pleurodeles</taxon>
    </lineage>
</organism>